<dbReference type="EMBL" id="JAAOIW010000005">
    <property type="protein sequence ID" value="NHN31285.1"/>
    <property type="molecule type" value="Genomic_DNA"/>
</dbReference>
<proteinExistence type="predicted"/>
<gene>
    <name evidence="1" type="ORF">G9U52_15710</name>
</gene>
<dbReference type="GO" id="GO:0032259">
    <property type="term" value="P:methylation"/>
    <property type="evidence" value="ECO:0007669"/>
    <property type="project" value="UniProtKB-KW"/>
</dbReference>
<dbReference type="InterPro" id="IPR029063">
    <property type="entry name" value="SAM-dependent_MTases_sf"/>
</dbReference>
<reference evidence="1" key="1">
    <citation type="submission" date="2020-03" db="EMBL/GenBank/DDBJ databases">
        <title>Draft sequencing of Paenibacilllus sp. S3N08.</title>
        <authorList>
            <person name="Kim D.-U."/>
        </authorList>
    </citation>
    <scope>NUCLEOTIDE SEQUENCE</scope>
    <source>
        <strain evidence="1">S3N08</strain>
    </source>
</reference>
<comment type="caution">
    <text evidence="1">The sequence shown here is derived from an EMBL/GenBank/DDBJ whole genome shotgun (WGS) entry which is preliminary data.</text>
</comment>
<name>A0ABX0J7C2_9BACL</name>
<dbReference type="SUPFAM" id="SSF53335">
    <property type="entry name" value="S-adenosyl-L-methionine-dependent methyltransferases"/>
    <property type="match status" value="1"/>
</dbReference>
<dbReference type="GO" id="GO:0008168">
    <property type="term" value="F:methyltransferase activity"/>
    <property type="evidence" value="ECO:0007669"/>
    <property type="project" value="UniProtKB-KW"/>
</dbReference>
<dbReference type="Proteomes" id="UP001165962">
    <property type="component" value="Unassembled WGS sequence"/>
</dbReference>
<keyword evidence="2" id="KW-1185">Reference proteome</keyword>
<keyword evidence="1" id="KW-0808">Transferase</keyword>
<organism evidence="1 2">
    <name type="scientific">Paenibacillus agricola</name>
    <dbReference type="NCBI Taxonomy" id="2716264"/>
    <lineage>
        <taxon>Bacteria</taxon>
        <taxon>Bacillati</taxon>
        <taxon>Bacillota</taxon>
        <taxon>Bacilli</taxon>
        <taxon>Bacillales</taxon>
        <taxon>Paenibacillaceae</taxon>
        <taxon>Paenibacillus</taxon>
    </lineage>
</organism>
<protein>
    <submittedName>
        <fullName evidence="1">Class I SAM-dependent methyltransferase</fullName>
    </submittedName>
</protein>
<evidence type="ECO:0000313" key="1">
    <source>
        <dbReference type="EMBL" id="NHN31285.1"/>
    </source>
</evidence>
<evidence type="ECO:0000313" key="2">
    <source>
        <dbReference type="Proteomes" id="UP001165962"/>
    </source>
</evidence>
<dbReference type="RefSeq" id="WP_166151158.1">
    <property type="nucleotide sequence ID" value="NZ_JAAOIW010000005.1"/>
</dbReference>
<dbReference type="Gene3D" id="3.40.50.150">
    <property type="entry name" value="Vaccinia Virus protein VP39"/>
    <property type="match status" value="1"/>
</dbReference>
<accession>A0ABX0J7C2</accession>
<keyword evidence="1" id="KW-0489">Methyltransferase</keyword>
<sequence length="233" mass="26659">MSNQKYEQAGVAMTCRSFAEYEQMFNFELAELQDTAILDVAGGASSFVAEACARGIQARAVDPLYELDPESIYTYGLKEIETSTEKIARLESSFDWSYYGNLGNHRKSREQSLARFIDDYRNQRETGRYISALLPQLPYEAGTFSLVVCSHFLFLYHEQFDYEFHLRAVEELLRVCRVGGQVQIYPLRTLHWDLYPHLEQLIDALEQQGAKSVLLPSSLPFIPGSDQLLCITK</sequence>